<proteinExistence type="predicted"/>
<organism evidence="2 3">
    <name type="scientific">Fusarium albosuccineum</name>
    <dbReference type="NCBI Taxonomy" id="1237068"/>
    <lineage>
        <taxon>Eukaryota</taxon>
        <taxon>Fungi</taxon>
        <taxon>Dikarya</taxon>
        <taxon>Ascomycota</taxon>
        <taxon>Pezizomycotina</taxon>
        <taxon>Sordariomycetes</taxon>
        <taxon>Hypocreomycetidae</taxon>
        <taxon>Hypocreales</taxon>
        <taxon>Nectriaceae</taxon>
        <taxon>Fusarium</taxon>
        <taxon>Fusarium decemcellulare species complex</taxon>
    </lineage>
</organism>
<reference evidence="2 3" key="1">
    <citation type="submission" date="2020-01" db="EMBL/GenBank/DDBJ databases">
        <title>Identification and distribution of gene clusters putatively required for synthesis of sphingolipid metabolism inhibitors in phylogenetically diverse species of the filamentous fungus Fusarium.</title>
        <authorList>
            <person name="Kim H.-S."/>
            <person name="Busman M."/>
            <person name="Brown D.W."/>
            <person name="Divon H."/>
            <person name="Uhlig S."/>
            <person name="Proctor R.H."/>
        </authorList>
    </citation>
    <scope>NUCLEOTIDE SEQUENCE [LARGE SCALE GENOMIC DNA]</scope>
    <source>
        <strain evidence="2 3">NRRL 20459</strain>
    </source>
</reference>
<feature type="signal peptide" evidence="1">
    <location>
        <begin position="1"/>
        <end position="16"/>
    </location>
</feature>
<dbReference type="PANTHER" id="PTHR38049">
    <property type="entry name" value="RICIN B LECTIN DOMAIN-CONTAINING PROTEIN"/>
    <property type="match status" value="1"/>
</dbReference>
<evidence type="ECO:0000313" key="3">
    <source>
        <dbReference type="Proteomes" id="UP000554235"/>
    </source>
</evidence>
<dbReference type="AlphaFoldDB" id="A0A8H4LKJ5"/>
<evidence type="ECO:0000313" key="2">
    <source>
        <dbReference type="EMBL" id="KAF4469333.1"/>
    </source>
</evidence>
<protein>
    <submittedName>
        <fullName evidence="2">Uncharacterized protein</fullName>
    </submittedName>
</protein>
<sequence length="201" mass="22633">MVIGLLAIAAIPTVTGVGNAISAQKKQNANLSKEQEKFHMSFVLRQDGKVQELGTGVVADKKLYLDLPDSPVQGHKFLGWYFKYPSEEGHLGLVSMVSDDPPALNWIYVDKDTHAVTYGGRKDTVGHVIGPWGWSDDDRFLTLEDDHDSFVAVRDDKGWAVFWDPEGHVEDEADEGTCQPVRLRRRLQFGMESRYVRDSER</sequence>
<dbReference type="OrthoDB" id="3928002at2759"/>
<accession>A0A8H4LKJ5</accession>
<gene>
    <name evidence="2" type="ORF">FALBO_3775</name>
</gene>
<evidence type="ECO:0000256" key="1">
    <source>
        <dbReference type="SAM" id="SignalP"/>
    </source>
</evidence>
<dbReference type="Proteomes" id="UP000554235">
    <property type="component" value="Unassembled WGS sequence"/>
</dbReference>
<keyword evidence="3" id="KW-1185">Reference proteome</keyword>
<dbReference type="EMBL" id="JAADYS010000491">
    <property type="protein sequence ID" value="KAF4469333.1"/>
    <property type="molecule type" value="Genomic_DNA"/>
</dbReference>
<comment type="caution">
    <text evidence="2">The sequence shown here is derived from an EMBL/GenBank/DDBJ whole genome shotgun (WGS) entry which is preliminary data.</text>
</comment>
<feature type="chain" id="PRO_5034995498" evidence="1">
    <location>
        <begin position="17"/>
        <end position="201"/>
    </location>
</feature>
<keyword evidence="1" id="KW-0732">Signal</keyword>
<dbReference type="PANTHER" id="PTHR38049:SF1">
    <property type="entry name" value="PROTEIN KINASE DOMAIN-CONTAINING PROTEIN"/>
    <property type="match status" value="1"/>
</dbReference>
<name>A0A8H4LKJ5_9HYPO</name>